<dbReference type="Pfam" id="PF00535">
    <property type="entry name" value="Glycos_transf_2"/>
    <property type="match status" value="1"/>
</dbReference>
<dbReference type="InterPro" id="IPR029044">
    <property type="entry name" value="Nucleotide-diphossugar_trans"/>
</dbReference>
<evidence type="ECO:0000259" key="1">
    <source>
        <dbReference type="Pfam" id="PF00535"/>
    </source>
</evidence>
<dbReference type="Gene3D" id="3.90.550.10">
    <property type="entry name" value="Spore Coat Polysaccharide Biosynthesis Protein SpsA, Chain A"/>
    <property type="match status" value="1"/>
</dbReference>
<keyword evidence="2" id="KW-0808">Transferase</keyword>
<name>A0ABZ0HRR0_9HYPH</name>
<dbReference type="EC" id="2.4.-.-" evidence="2"/>
<accession>A0ABZ0HRR0</accession>
<feature type="domain" description="Glycosyltransferase 2-like" evidence="1">
    <location>
        <begin position="9"/>
        <end position="141"/>
    </location>
</feature>
<keyword evidence="2" id="KW-0328">Glycosyltransferase</keyword>
<dbReference type="SUPFAM" id="SSF53448">
    <property type="entry name" value="Nucleotide-diphospho-sugar transferases"/>
    <property type="match status" value="1"/>
</dbReference>
<proteinExistence type="predicted"/>
<gene>
    <name evidence="2" type="ORF">RZS28_17145</name>
</gene>
<evidence type="ECO:0000313" key="2">
    <source>
        <dbReference type="EMBL" id="WOJ89496.1"/>
    </source>
</evidence>
<sequence>MTNPVSPVTVFILSWNRPHYLWTCLDSLYRYTRCPVRFILVDNNSDDPGVREVVEGFGRRGMFHAIEWASTNSPTRLFETIYKYRHLYGDYFACIESDVVIFDTTPCWLSQLCALMDENPRLALLGSYIDTSDFIDPETARNIAPQMPEERRAALIKAQSPERCLPVNPPNELIIEPFNPPGRLVMLRTQLLDIIPSGPDHFIYKAVKEAGLQAGISTKVRHRHLSLLNFFDYPEYDTKARDRFHTSSYNFNTTSDFA</sequence>
<dbReference type="RefSeq" id="WP_407338941.1">
    <property type="nucleotide sequence ID" value="NZ_CP136862.1"/>
</dbReference>
<protein>
    <submittedName>
        <fullName evidence="2">Glycosyltransferase</fullName>
        <ecNumber evidence="2">2.4.-.-</ecNumber>
    </submittedName>
</protein>
<organism evidence="2 3">
    <name type="scientific">Methylocapsa polymorpha</name>
    <dbReference type="NCBI Taxonomy" id="3080828"/>
    <lineage>
        <taxon>Bacteria</taxon>
        <taxon>Pseudomonadati</taxon>
        <taxon>Pseudomonadota</taxon>
        <taxon>Alphaproteobacteria</taxon>
        <taxon>Hyphomicrobiales</taxon>
        <taxon>Beijerinckiaceae</taxon>
        <taxon>Methylocapsa</taxon>
    </lineage>
</organism>
<reference evidence="2 3" key="1">
    <citation type="submission" date="2023-10" db="EMBL/GenBank/DDBJ databases">
        <title>Novel methanotroph of the genus Methylocapsa from a subarctic wetland.</title>
        <authorList>
            <person name="Belova S.E."/>
            <person name="Oshkin I.Y."/>
            <person name="Miroshnikov K."/>
            <person name="Dedysh S.N."/>
        </authorList>
    </citation>
    <scope>NUCLEOTIDE SEQUENCE [LARGE SCALE GENOMIC DNA]</scope>
    <source>
        <strain evidence="2 3">RX1</strain>
    </source>
</reference>
<dbReference type="InterPro" id="IPR001173">
    <property type="entry name" value="Glyco_trans_2-like"/>
</dbReference>
<dbReference type="GO" id="GO:0016757">
    <property type="term" value="F:glycosyltransferase activity"/>
    <property type="evidence" value="ECO:0007669"/>
    <property type="project" value="UniProtKB-KW"/>
</dbReference>
<evidence type="ECO:0000313" key="3">
    <source>
        <dbReference type="Proteomes" id="UP001626536"/>
    </source>
</evidence>
<keyword evidence="3" id="KW-1185">Reference proteome</keyword>
<dbReference type="Proteomes" id="UP001626536">
    <property type="component" value="Chromosome"/>
</dbReference>
<dbReference type="EMBL" id="CP136862">
    <property type="protein sequence ID" value="WOJ89496.1"/>
    <property type="molecule type" value="Genomic_DNA"/>
</dbReference>